<keyword evidence="2" id="KW-1185">Reference proteome</keyword>
<proteinExistence type="predicted"/>
<evidence type="ECO:0000313" key="2">
    <source>
        <dbReference type="Proteomes" id="UP000006882"/>
    </source>
</evidence>
<gene>
    <name evidence="1" type="ORF">PRUPE_1G443800</name>
</gene>
<evidence type="ECO:0000313" key="1">
    <source>
        <dbReference type="EMBL" id="ONI33735.1"/>
    </source>
</evidence>
<name>A0A251RF23_PRUPE</name>
<organism evidence="1 2">
    <name type="scientific">Prunus persica</name>
    <name type="common">Peach</name>
    <name type="synonym">Amygdalus persica</name>
    <dbReference type="NCBI Taxonomy" id="3760"/>
    <lineage>
        <taxon>Eukaryota</taxon>
        <taxon>Viridiplantae</taxon>
        <taxon>Streptophyta</taxon>
        <taxon>Embryophyta</taxon>
        <taxon>Tracheophyta</taxon>
        <taxon>Spermatophyta</taxon>
        <taxon>Magnoliopsida</taxon>
        <taxon>eudicotyledons</taxon>
        <taxon>Gunneridae</taxon>
        <taxon>Pentapetalae</taxon>
        <taxon>rosids</taxon>
        <taxon>fabids</taxon>
        <taxon>Rosales</taxon>
        <taxon>Rosaceae</taxon>
        <taxon>Amygdaloideae</taxon>
        <taxon>Amygdaleae</taxon>
        <taxon>Prunus</taxon>
    </lineage>
</organism>
<sequence length="101" mass="10995">MYLYINVNVVTAATPHPPEKTRPAAVRNTTIPAGTRIGLNTTSTGVAMIRAITVPVNVNPDRTKRVVPAAPAVKNLPVRRREDGGAADWSWSWSFRVTCLD</sequence>
<dbReference type="EMBL" id="CM007651">
    <property type="protein sequence ID" value="ONI33735.1"/>
    <property type="molecule type" value="Genomic_DNA"/>
</dbReference>
<dbReference type="AlphaFoldDB" id="A0A251RF23"/>
<protein>
    <submittedName>
        <fullName evidence="1">Uncharacterized protein</fullName>
    </submittedName>
</protein>
<accession>A0A251RF23</accession>
<dbReference type="Proteomes" id="UP000006882">
    <property type="component" value="Chromosome G1"/>
</dbReference>
<dbReference type="Gramene" id="ONI33735">
    <property type="protein sequence ID" value="ONI33735"/>
    <property type="gene ID" value="PRUPE_1G443800"/>
</dbReference>
<reference evidence="1 2" key="1">
    <citation type="journal article" date="2013" name="Nat. Genet.">
        <title>The high-quality draft genome of peach (Prunus persica) identifies unique patterns of genetic diversity, domestication and genome evolution.</title>
        <authorList>
            <consortium name="International Peach Genome Initiative"/>
            <person name="Verde I."/>
            <person name="Abbott A.G."/>
            <person name="Scalabrin S."/>
            <person name="Jung S."/>
            <person name="Shu S."/>
            <person name="Marroni F."/>
            <person name="Zhebentyayeva T."/>
            <person name="Dettori M.T."/>
            <person name="Grimwood J."/>
            <person name="Cattonaro F."/>
            <person name="Zuccolo A."/>
            <person name="Rossini L."/>
            <person name="Jenkins J."/>
            <person name="Vendramin E."/>
            <person name="Meisel L.A."/>
            <person name="Decroocq V."/>
            <person name="Sosinski B."/>
            <person name="Prochnik S."/>
            <person name="Mitros T."/>
            <person name="Policriti A."/>
            <person name="Cipriani G."/>
            <person name="Dondini L."/>
            <person name="Ficklin S."/>
            <person name="Goodstein D.M."/>
            <person name="Xuan P."/>
            <person name="Del Fabbro C."/>
            <person name="Aramini V."/>
            <person name="Copetti D."/>
            <person name="Gonzalez S."/>
            <person name="Horner D.S."/>
            <person name="Falchi R."/>
            <person name="Lucas S."/>
            <person name="Mica E."/>
            <person name="Maldonado J."/>
            <person name="Lazzari B."/>
            <person name="Bielenberg D."/>
            <person name="Pirona R."/>
            <person name="Miculan M."/>
            <person name="Barakat A."/>
            <person name="Testolin R."/>
            <person name="Stella A."/>
            <person name="Tartarini S."/>
            <person name="Tonutti P."/>
            <person name="Arus P."/>
            <person name="Orellana A."/>
            <person name="Wells C."/>
            <person name="Main D."/>
            <person name="Vizzotto G."/>
            <person name="Silva H."/>
            <person name="Salamini F."/>
            <person name="Schmutz J."/>
            <person name="Morgante M."/>
            <person name="Rokhsar D.S."/>
        </authorList>
    </citation>
    <scope>NUCLEOTIDE SEQUENCE [LARGE SCALE GENOMIC DNA]</scope>
    <source>
        <strain evidence="2">cv. Nemared</strain>
    </source>
</reference>